<accession>A0A7K1L1Q4</accession>
<dbReference type="InterPro" id="IPR023213">
    <property type="entry name" value="CAT-like_dom_sf"/>
</dbReference>
<proteinExistence type="predicted"/>
<dbReference type="GO" id="GO:0047527">
    <property type="term" value="F:2,3-dihydroxybenzoate-serine ligase activity"/>
    <property type="evidence" value="ECO:0007669"/>
    <property type="project" value="TreeGrafter"/>
</dbReference>
<dbReference type="Gene3D" id="3.30.559.30">
    <property type="entry name" value="Nonribosomal peptide synthetase, condensation domain"/>
    <property type="match status" value="1"/>
</dbReference>
<evidence type="ECO:0000259" key="1">
    <source>
        <dbReference type="Pfam" id="PF00668"/>
    </source>
</evidence>
<dbReference type="GO" id="GO:0009239">
    <property type="term" value="P:enterobactin biosynthetic process"/>
    <property type="evidence" value="ECO:0007669"/>
    <property type="project" value="TreeGrafter"/>
</dbReference>
<keyword evidence="3" id="KW-1185">Reference proteome</keyword>
<organism evidence="2 3">
    <name type="scientific">Actinomadura litoris</name>
    <dbReference type="NCBI Taxonomy" id="2678616"/>
    <lineage>
        <taxon>Bacteria</taxon>
        <taxon>Bacillati</taxon>
        <taxon>Actinomycetota</taxon>
        <taxon>Actinomycetes</taxon>
        <taxon>Streptosporangiales</taxon>
        <taxon>Thermomonosporaceae</taxon>
        <taxon>Actinomadura</taxon>
    </lineage>
</organism>
<dbReference type="GO" id="GO:0005829">
    <property type="term" value="C:cytosol"/>
    <property type="evidence" value="ECO:0007669"/>
    <property type="project" value="TreeGrafter"/>
</dbReference>
<dbReference type="GO" id="GO:0043041">
    <property type="term" value="P:amino acid activation for nonribosomal peptide biosynthetic process"/>
    <property type="evidence" value="ECO:0007669"/>
    <property type="project" value="TreeGrafter"/>
</dbReference>
<name>A0A7K1L1Q4_9ACTN</name>
<dbReference type="GO" id="GO:0031177">
    <property type="term" value="F:phosphopantetheine binding"/>
    <property type="evidence" value="ECO:0007669"/>
    <property type="project" value="TreeGrafter"/>
</dbReference>
<dbReference type="GO" id="GO:0008610">
    <property type="term" value="P:lipid biosynthetic process"/>
    <property type="evidence" value="ECO:0007669"/>
    <property type="project" value="UniProtKB-ARBA"/>
</dbReference>
<evidence type="ECO:0000313" key="2">
    <source>
        <dbReference type="EMBL" id="MUN38388.1"/>
    </source>
</evidence>
<dbReference type="Gene3D" id="3.30.559.10">
    <property type="entry name" value="Chloramphenicol acetyltransferase-like domain"/>
    <property type="match status" value="1"/>
</dbReference>
<dbReference type="EMBL" id="WOFH01000005">
    <property type="protein sequence ID" value="MUN38388.1"/>
    <property type="molecule type" value="Genomic_DNA"/>
</dbReference>
<feature type="domain" description="Condensation" evidence="1">
    <location>
        <begin position="47"/>
        <end position="454"/>
    </location>
</feature>
<gene>
    <name evidence="2" type="ORF">GNZ18_17510</name>
</gene>
<evidence type="ECO:0000313" key="3">
    <source>
        <dbReference type="Proteomes" id="UP000432015"/>
    </source>
</evidence>
<dbReference type="AlphaFoldDB" id="A0A7K1L1Q4"/>
<dbReference type="InterPro" id="IPR001242">
    <property type="entry name" value="Condensation_dom"/>
</dbReference>
<dbReference type="Proteomes" id="UP000432015">
    <property type="component" value="Unassembled WGS sequence"/>
</dbReference>
<dbReference type="PANTHER" id="PTHR45527">
    <property type="entry name" value="NONRIBOSOMAL PEPTIDE SYNTHETASE"/>
    <property type="match status" value="1"/>
</dbReference>
<dbReference type="GO" id="GO:0009366">
    <property type="term" value="C:enterobactin synthetase complex"/>
    <property type="evidence" value="ECO:0007669"/>
    <property type="project" value="TreeGrafter"/>
</dbReference>
<dbReference type="RefSeq" id="WP_156217488.1">
    <property type="nucleotide sequence ID" value="NZ_WOFH01000005.1"/>
</dbReference>
<dbReference type="PANTHER" id="PTHR45527:SF1">
    <property type="entry name" value="FATTY ACID SYNTHASE"/>
    <property type="match status" value="1"/>
</dbReference>
<sequence>MSHPHGTATAQAERIPLSLQQDFLRLIDSGTDAGPFGPWYTIVGGWRLSGPLDVATLQGALDDLVVRHESLRTSLVRDGEDSCQVVGGPGSPSLTVHDLSGQGGSRDLQAEELVNEVESTPFPMERTPLIGAVLGRFDERDAVLALAAHHTAVDGWSMQLVVRDLAELYAARRAGRPAVLPDPGQYREFVAWQREYERGPAAEASRAFWRDTLRGARITPVPTDHARGAGLPAATSWHRFLLAEDFRTAVLRLARTTRTTPFMVLLAAYALLLRERGGGEDIVAPTFTPGRMQSRMLDTVGSFYNFVPLRVDLAPCRTFADVLAAVRRTCLAAHTHELPFNDILAAAPELLDAAGTDRTADLAFQVVQSPLIMADQAVGDLSYTAMRRRMLPQPVGSALPDGALWNLELNAPGIVGSVGYLSNLFTSESMVELTIDFQRVLSRVLSRPDQELKNL</sequence>
<protein>
    <submittedName>
        <fullName evidence="2">Condensation protein</fullName>
    </submittedName>
</protein>
<reference evidence="2 3" key="1">
    <citation type="submission" date="2019-11" db="EMBL/GenBank/DDBJ databases">
        <authorList>
            <person name="Cao P."/>
        </authorList>
    </citation>
    <scope>NUCLEOTIDE SEQUENCE [LARGE SCALE GENOMIC DNA]</scope>
    <source>
        <strain evidence="2 3">NEAU-AAG5</strain>
    </source>
</reference>
<dbReference type="Pfam" id="PF00668">
    <property type="entry name" value="Condensation"/>
    <property type="match status" value="1"/>
</dbReference>
<comment type="caution">
    <text evidence="2">The sequence shown here is derived from an EMBL/GenBank/DDBJ whole genome shotgun (WGS) entry which is preliminary data.</text>
</comment>
<dbReference type="SUPFAM" id="SSF52777">
    <property type="entry name" value="CoA-dependent acyltransferases"/>
    <property type="match status" value="2"/>
</dbReference>